<dbReference type="OrthoDB" id="5982228at2759"/>
<feature type="transmembrane region" description="Helical" evidence="5">
    <location>
        <begin position="26"/>
        <end position="43"/>
    </location>
</feature>
<evidence type="ECO:0000256" key="2">
    <source>
        <dbReference type="ARBA" id="ARBA00022692"/>
    </source>
</evidence>
<feature type="transmembrane region" description="Helical" evidence="5">
    <location>
        <begin position="148"/>
        <end position="172"/>
    </location>
</feature>
<dbReference type="GO" id="GO:0016020">
    <property type="term" value="C:membrane"/>
    <property type="evidence" value="ECO:0007669"/>
    <property type="project" value="UniProtKB-SubCell"/>
</dbReference>
<evidence type="ECO:0008006" key="8">
    <source>
        <dbReference type="Google" id="ProtNLM"/>
    </source>
</evidence>
<evidence type="ECO:0000256" key="3">
    <source>
        <dbReference type="ARBA" id="ARBA00022989"/>
    </source>
</evidence>
<proteinExistence type="predicted"/>
<evidence type="ECO:0000256" key="1">
    <source>
        <dbReference type="ARBA" id="ARBA00004141"/>
    </source>
</evidence>
<feature type="transmembrane region" description="Helical" evidence="5">
    <location>
        <begin position="317"/>
        <end position="343"/>
    </location>
</feature>
<protein>
    <recommendedName>
        <fullName evidence="8">Amino acid/polyamine transporter I</fullName>
    </recommendedName>
</protein>
<evidence type="ECO:0000256" key="5">
    <source>
        <dbReference type="SAM" id="Phobius"/>
    </source>
</evidence>
<feature type="transmembrane region" description="Helical" evidence="5">
    <location>
        <begin position="355"/>
        <end position="378"/>
    </location>
</feature>
<reference evidence="6 7" key="1">
    <citation type="submission" date="2016-07" db="EMBL/GenBank/DDBJ databases">
        <title>Pervasive Adenine N6-methylation of Active Genes in Fungi.</title>
        <authorList>
            <consortium name="DOE Joint Genome Institute"/>
            <person name="Mondo S.J."/>
            <person name="Dannebaum R.O."/>
            <person name="Kuo R.C."/>
            <person name="Labutti K."/>
            <person name="Haridas S."/>
            <person name="Kuo A."/>
            <person name="Salamov A."/>
            <person name="Ahrendt S.R."/>
            <person name="Lipzen A."/>
            <person name="Sullivan W."/>
            <person name="Andreopoulos W.B."/>
            <person name="Clum A."/>
            <person name="Lindquist E."/>
            <person name="Daum C."/>
            <person name="Ramamoorthy G.K."/>
            <person name="Gryganskyi A."/>
            <person name="Culley D."/>
            <person name="Magnuson J.K."/>
            <person name="James T.Y."/>
            <person name="O'Malley M.A."/>
            <person name="Stajich J.E."/>
            <person name="Spatafora J.W."/>
            <person name="Visel A."/>
            <person name="Grigoriev I.V."/>
        </authorList>
    </citation>
    <scope>NUCLEOTIDE SEQUENCE [LARGE SCALE GENOMIC DNA]</scope>
    <source>
        <strain evidence="6 7">PL171</strain>
    </source>
</reference>
<gene>
    <name evidence="6" type="ORF">BCR44DRAFT_1441557</name>
</gene>
<evidence type="ECO:0000256" key="4">
    <source>
        <dbReference type="ARBA" id="ARBA00023136"/>
    </source>
</evidence>
<keyword evidence="7" id="KW-1185">Reference proteome</keyword>
<evidence type="ECO:0000313" key="7">
    <source>
        <dbReference type="Proteomes" id="UP000193411"/>
    </source>
</evidence>
<dbReference type="InterPro" id="IPR050598">
    <property type="entry name" value="AminoAcid_Transporter"/>
</dbReference>
<feature type="transmembrane region" description="Helical" evidence="5">
    <location>
        <begin position="287"/>
        <end position="311"/>
    </location>
</feature>
<dbReference type="Pfam" id="PF13520">
    <property type="entry name" value="AA_permease_2"/>
    <property type="match status" value="2"/>
</dbReference>
<dbReference type="Proteomes" id="UP000193411">
    <property type="component" value="Unassembled WGS sequence"/>
</dbReference>
<organism evidence="6 7">
    <name type="scientific">Catenaria anguillulae PL171</name>
    <dbReference type="NCBI Taxonomy" id="765915"/>
    <lineage>
        <taxon>Eukaryota</taxon>
        <taxon>Fungi</taxon>
        <taxon>Fungi incertae sedis</taxon>
        <taxon>Blastocladiomycota</taxon>
        <taxon>Blastocladiomycetes</taxon>
        <taxon>Blastocladiales</taxon>
        <taxon>Catenariaceae</taxon>
        <taxon>Catenaria</taxon>
    </lineage>
</organism>
<evidence type="ECO:0000313" key="6">
    <source>
        <dbReference type="EMBL" id="ORZ31747.1"/>
    </source>
</evidence>
<dbReference type="STRING" id="765915.A0A1Y2HAX7"/>
<feature type="transmembrane region" description="Helical" evidence="5">
    <location>
        <begin position="223"/>
        <end position="243"/>
    </location>
</feature>
<dbReference type="GO" id="GO:0015179">
    <property type="term" value="F:L-amino acid transmembrane transporter activity"/>
    <property type="evidence" value="ECO:0007669"/>
    <property type="project" value="TreeGrafter"/>
</dbReference>
<dbReference type="PIRSF" id="PIRSF006060">
    <property type="entry name" value="AA_transporter"/>
    <property type="match status" value="1"/>
</dbReference>
<keyword evidence="4 5" id="KW-0472">Membrane</keyword>
<feature type="transmembrane region" description="Helical" evidence="5">
    <location>
        <begin position="384"/>
        <end position="403"/>
    </location>
</feature>
<dbReference type="EMBL" id="MCFL01000055">
    <property type="protein sequence ID" value="ORZ31747.1"/>
    <property type="molecule type" value="Genomic_DNA"/>
</dbReference>
<comment type="caution">
    <text evidence="6">The sequence shown here is derived from an EMBL/GenBank/DDBJ whole genome shotgun (WGS) entry which is preliminary data.</text>
</comment>
<keyword evidence="2 5" id="KW-0812">Transmembrane</keyword>
<feature type="transmembrane region" description="Helical" evidence="5">
    <location>
        <begin position="55"/>
        <end position="78"/>
    </location>
</feature>
<comment type="subcellular location">
    <subcellularLocation>
        <location evidence="1">Membrane</location>
        <topology evidence="1">Multi-pass membrane protein</topology>
    </subcellularLocation>
</comment>
<name>A0A1Y2HAX7_9FUNG</name>
<dbReference type="PANTHER" id="PTHR11785">
    <property type="entry name" value="AMINO ACID TRANSPORTER"/>
    <property type="match status" value="1"/>
</dbReference>
<feature type="transmembrane region" description="Helical" evidence="5">
    <location>
        <begin position="255"/>
        <end position="275"/>
    </location>
</feature>
<sequence length="413" mass="44033">MTFAEKSVKGAAGSIAEPGLKPMLNVFQGAALITGAMIGSGIFTNPGKALGIMGATLPTLILWVVGAFVAFFGALNYAELGSRVTLSGGDAPFLDYAFPKPRRFLAVMYSWTRVVLINPGYNSSLAYIAATYLGEAIPALAASEDGSVLAGVAIVSVASLSLFSLTGVAVLFGAAPSVRTTEAFSAEHFVKGTTSNPGEWASALFKILSLGELRNPERNIKRATLMGIGTVATLYGDKIASVWAERLFGPTGKILVTAIICLSVMSCCYVTLFSASRIGQATGEAGLIFPPNVSLNALMFNLVMSVILLWIPPSEDVFWFIINLVSYPLWLWYGLTAISLLVIKKRDAGNSYSGINVHPIGAIWVALVSTFLCIFPYFDADLVMPSALAWAFMALGVPAYFLLMRRERAAQNF</sequence>
<keyword evidence="3 5" id="KW-1133">Transmembrane helix</keyword>
<dbReference type="AlphaFoldDB" id="A0A1Y2HAX7"/>
<dbReference type="Gene3D" id="1.20.1740.10">
    <property type="entry name" value="Amino acid/polyamine transporter I"/>
    <property type="match status" value="2"/>
</dbReference>
<dbReference type="PANTHER" id="PTHR11785:SF353">
    <property type="entry name" value="METHIONINE TRANSPORTER (EUROFUNG)"/>
    <property type="match status" value="1"/>
</dbReference>
<dbReference type="InterPro" id="IPR002293">
    <property type="entry name" value="AA/rel_permease1"/>
</dbReference>
<accession>A0A1Y2HAX7</accession>